<reference evidence="2 3" key="1">
    <citation type="submission" date="2022-07" db="EMBL/GenBank/DDBJ databases">
        <title>Novel species in genus Arthrobacter.</title>
        <authorList>
            <person name="Liu Y."/>
        </authorList>
    </citation>
    <scope>NUCLEOTIDE SEQUENCE [LARGE SCALE GENOMIC DNA]</scope>
    <source>
        <strain evidence="3">zg-Y859</strain>
    </source>
</reference>
<sequence length="296" mass="32451">MLAPREEKALYAYGVTRTAAGLDPLVLQHPVYGQAAAALLGLQLLHAGDHEACVRQLQSAIHAPEPVETNLFVLKYLPGFSFTLEIAGGVSVRLPLTNAALTLALAEGLQSLGRGPEAIQYIEQLEPTLPALLSLTELYSDRRDWEEVLRLTDGVNVDSDVTALLAILRSQAHLELGHRVAAEECLEPVTENRGLSRNVRFKALVLRSNIHLAEHEYGPAVADLEKILAEDSQIPGIREAIARFRKISQDKVEAEPVPAKRTGGRAAGFYPDPEGVAPFRYWDGEAWTSRVRMTQL</sequence>
<protein>
    <submittedName>
        <fullName evidence="2">DUF2510 domain-containing protein</fullName>
    </submittedName>
</protein>
<proteinExistence type="predicted"/>
<comment type="caution">
    <text evidence="2">The sequence shown here is derived from an EMBL/GenBank/DDBJ whole genome shotgun (WGS) entry which is preliminary data.</text>
</comment>
<dbReference type="InterPro" id="IPR018929">
    <property type="entry name" value="DUF2510"/>
</dbReference>
<name>A0ABT1NRA6_9MICC</name>
<evidence type="ECO:0000313" key="2">
    <source>
        <dbReference type="EMBL" id="MCQ1950146.1"/>
    </source>
</evidence>
<evidence type="ECO:0000313" key="3">
    <source>
        <dbReference type="Proteomes" id="UP001206924"/>
    </source>
</evidence>
<dbReference type="Pfam" id="PF10708">
    <property type="entry name" value="DUF2510"/>
    <property type="match status" value="1"/>
</dbReference>
<dbReference type="Gene3D" id="1.25.40.10">
    <property type="entry name" value="Tetratricopeptide repeat domain"/>
    <property type="match status" value="1"/>
</dbReference>
<keyword evidence="3" id="KW-1185">Reference proteome</keyword>
<dbReference type="EMBL" id="JANFLP010000008">
    <property type="protein sequence ID" value="MCQ1950146.1"/>
    <property type="molecule type" value="Genomic_DNA"/>
</dbReference>
<gene>
    <name evidence="2" type="ORF">NNX28_09415</name>
</gene>
<feature type="domain" description="DUF2510" evidence="1">
    <location>
        <begin position="267"/>
        <end position="292"/>
    </location>
</feature>
<dbReference type="SUPFAM" id="SSF48452">
    <property type="entry name" value="TPR-like"/>
    <property type="match status" value="1"/>
</dbReference>
<evidence type="ECO:0000259" key="1">
    <source>
        <dbReference type="Pfam" id="PF10708"/>
    </source>
</evidence>
<accession>A0ABT1NRA6</accession>
<dbReference type="InterPro" id="IPR011990">
    <property type="entry name" value="TPR-like_helical_dom_sf"/>
</dbReference>
<dbReference type="Proteomes" id="UP001206924">
    <property type="component" value="Unassembled WGS sequence"/>
</dbReference>
<dbReference type="RefSeq" id="WP_255865578.1">
    <property type="nucleotide sequence ID" value="NZ_CP104263.1"/>
</dbReference>
<organism evidence="2 3">
    <name type="scientific">Arthrobacter jinronghuae</name>
    <dbReference type="NCBI Taxonomy" id="2964609"/>
    <lineage>
        <taxon>Bacteria</taxon>
        <taxon>Bacillati</taxon>
        <taxon>Actinomycetota</taxon>
        <taxon>Actinomycetes</taxon>
        <taxon>Micrococcales</taxon>
        <taxon>Micrococcaceae</taxon>
        <taxon>Arthrobacter</taxon>
    </lineage>
</organism>